<dbReference type="Gene3D" id="3.40.50.150">
    <property type="entry name" value="Vaccinia Virus protein VP39"/>
    <property type="match status" value="1"/>
</dbReference>
<dbReference type="RefSeq" id="WP_166091344.1">
    <property type="nucleotide sequence ID" value="NZ_WWEO01000026.1"/>
</dbReference>
<sequence>MERKDHWENVYQTKQLLEVSWFEPIPETSVKIIEELGLSTDAAIIDIGGGDSLLADHLLALGYTNISVLDISSAAIERAKFRLGPKAVLIKWIVSDMLLFNGTEKFDVWHDRATFHFLTDPQDQQLYLYTVNKNLKDDGYLVLGTFSVKGPEKCSNLPVQQYSELTLTRLFSRYFKKINCFIKDHTTPFQTLQQFIFCVFQKNQ</sequence>
<comment type="caution">
    <text evidence="2">The sequence shown here is derived from an EMBL/GenBank/DDBJ whole genome shotgun (WGS) entry which is preliminary data.</text>
</comment>
<dbReference type="InterPro" id="IPR029063">
    <property type="entry name" value="SAM-dependent_MTases_sf"/>
</dbReference>
<dbReference type="EMBL" id="WWEO01000026">
    <property type="protein sequence ID" value="NCD67799.1"/>
    <property type="molecule type" value="Genomic_DNA"/>
</dbReference>
<dbReference type="Pfam" id="PF08242">
    <property type="entry name" value="Methyltransf_12"/>
    <property type="match status" value="1"/>
</dbReference>
<dbReference type="GO" id="GO:0008168">
    <property type="term" value="F:methyltransferase activity"/>
    <property type="evidence" value="ECO:0007669"/>
    <property type="project" value="UniProtKB-KW"/>
</dbReference>
<dbReference type="Proteomes" id="UP000638732">
    <property type="component" value="Unassembled WGS sequence"/>
</dbReference>
<evidence type="ECO:0000313" key="2">
    <source>
        <dbReference type="EMBL" id="NCD67799.1"/>
    </source>
</evidence>
<keyword evidence="2" id="KW-0808">Transferase</keyword>
<evidence type="ECO:0000313" key="3">
    <source>
        <dbReference type="Proteomes" id="UP000638732"/>
    </source>
</evidence>
<name>A0A965ZD20_9SPHI</name>
<gene>
    <name evidence="2" type="ORF">GSY63_00350</name>
</gene>
<evidence type="ECO:0000259" key="1">
    <source>
        <dbReference type="Pfam" id="PF08242"/>
    </source>
</evidence>
<keyword evidence="3" id="KW-1185">Reference proteome</keyword>
<dbReference type="InterPro" id="IPR013217">
    <property type="entry name" value="Methyltransf_12"/>
</dbReference>
<feature type="domain" description="Methyltransferase type 12" evidence="1">
    <location>
        <begin position="45"/>
        <end position="141"/>
    </location>
</feature>
<reference evidence="2" key="2">
    <citation type="submission" date="2020-10" db="EMBL/GenBank/DDBJ databases">
        <title>Mucilaginibacter sp. nov., isolated from soil.</title>
        <authorList>
            <person name="Jeon C.O."/>
        </authorList>
    </citation>
    <scope>NUCLEOTIDE SEQUENCE</scope>
    <source>
        <strain evidence="2">R11</strain>
    </source>
</reference>
<dbReference type="PANTHER" id="PTHR12843:SF5">
    <property type="entry name" value="EEF1A LYSINE METHYLTRANSFERASE 2"/>
    <property type="match status" value="1"/>
</dbReference>
<dbReference type="SUPFAM" id="SSF53335">
    <property type="entry name" value="S-adenosyl-L-methionine-dependent methyltransferases"/>
    <property type="match status" value="1"/>
</dbReference>
<proteinExistence type="predicted"/>
<dbReference type="GO" id="GO:0032259">
    <property type="term" value="P:methylation"/>
    <property type="evidence" value="ECO:0007669"/>
    <property type="project" value="UniProtKB-KW"/>
</dbReference>
<accession>A0A965ZD20</accession>
<organism evidence="2 3">
    <name type="scientific">Mucilaginibacter agri</name>
    <dbReference type="NCBI Taxonomy" id="2695265"/>
    <lineage>
        <taxon>Bacteria</taxon>
        <taxon>Pseudomonadati</taxon>
        <taxon>Bacteroidota</taxon>
        <taxon>Sphingobacteriia</taxon>
        <taxon>Sphingobacteriales</taxon>
        <taxon>Sphingobacteriaceae</taxon>
        <taxon>Mucilaginibacter</taxon>
    </lineage>
</organism>
<dbReference type="PANTHER" id="PTHR12843">
    <property type="entry name" value="PROTEIN-LYSINE N-METHYLTRANSFERASE METTL10"/>
    <property type="match status" value="1"/>
</dbReference>
<reference evidence="2" key="1">
    <citation type="submission" date="2020-01" db="EMBL/GenBank/DDBJ databases">
        <authorList>
            <person name="Seo Y.L."/>
        </authorList>
    </citation>
    <scope>NUCLEOTIDE SEQUENCE</scope>
    <source>
        <strain evidence="2">R11</strain>
    </source>
</reference>
<keyword evidence="2" id="KW-0489">Methyltransferase</keyword>
<protein>
    <submittedName>
        <fullName evidence="2">Methyltransferase</fullName>
    </submittedName>
</protein>
<dbReference type="CDD" id="cd02440">
    <property type="entry name" value="AdoMet_MTases"/>
    <property type="match status" value="1"/>
</dbReference>
<dbReference type="AlphaFoldDB" id="A0A965ZD20"/>